<reference evidence="1 2" key="1">
    <citation type="journal article" date="2020" name="Cell">
        <title>Large-Scale Comparative Analyses of Tick Genomes Elucidate Their Genetic Diversity and Vector Capacities.</title>
        <authorList>
            <consortium name="Tick Genome and Microbiome Consortium (TIGMIC)"/>
            <person name="Jia N."/>
            <person name="Wang J."/>
            <person name="Shi W."/>
            <person name="Du L."/>
            <person name="Sun Y."/>
            <person name="Zhan W."/>
            <person name="Jiang J.F."/>
            <person name="Wang Q."/>
            <person name="Zhang B."/>
            <person name="Ji P."/>
            <person name="Bell-Sakyi L."/>
            <person name="Cui X.M."/>
            <person name="Yuan T.T."/>
            <person name="Jiang B.G."/>
            <person name="Yang W.F."/>
            <person name="Lam T.T."/>
            <person name="Chang Q.C."/>
            <person name="Ding S.J."/>
            <person name="Wang X.J."/>
            <person name="Zhu J.G."/>
            <person name="Ruan X.D."/>
            <person name="Zhao L."/>
            <person name="Wei J.T."/>
            <person name="Ye R.Z."/>
            <person name="Que T.C."/>
            <person name="Du C.H."/>
            <person name="Zhou Y.H."/>
            <person name="Cheng J.X."/>
            <person name="Dai P.F."/>
            <person name="Guo W.B."/>
            <person name="Han X.H."/>
            <person name="Huang E.J."/>
            <person name="Li L.F."/>
            <person name="Wei W."/>
            <person name="Gao Y.C."/>
            <person name="Liu J.Z."/>
            <person name="Shao H.Z."/>
            <person name="Wang X."/>
            <person name="Wang C.C."/>
            <person name="Yang T.C."/>
            <person name="Huo Q.B."/>
            <person name="Li W."/>
            <person name="Chen H.Y."/>
            <person name="Chen S.E."/>
            <person name="Zhou L.G."/>
            <person name="Ni X.B."/>
            <person name="Tian J.H."/>
            <person name="Sheng Y."/>
            <person name="Liu T."/>
            <person name="Pan Y.S."/>
            <person name="Xia L.Y."/>
            <person name="Li J."/>
            <person name="Zhao F."/>
            <person name="Cao W.C."/>
        </authorList>
    </citation>
    <scope>NUCLEOTIDE SEQUENCE [LARGE SCALE GENOMIC DNA]</scope>
    <source>
        <strain evidence="1">HaeL-2018</strain>
    </source>
</reference>
<evidence type="ECO:0000313" key="1">
    <source>
        <dbReference type="EMBL" id="KAH9379995.1"/>
    </source>
</evidence>
<proteinExistence type="predicted"/>
<protein>
    <submittedName>
        <fullName evidence="1">Uncharacterized protein</fullName>
    </submittedName>
</protein>
<dbReference type="VEuPathDB" id="VectorBase:HLOH_052829"/>
<keyword evidence="2" id="KW-1185">Reference proteome</keyword>
<dbReference type="EMBL" id="JABSTR010000010">
    <property type="protein sequence ID" value="KAH9379995.1"/>
    <property type="molecule type" value="Genomic_DNA"/>
</dbReference>
<gene>
    <name evidence="1" type="ORF">HPB48_001390</name>
</gene>
<organism evidence="1 2">
    <name type="scientific">Haemaphysalis longicornis</name>
    <name type="common">Bush tick</name>
    <dbReference type="NCBI Taxonomy" id="44386"/>
    <lineage>
        <taxon>Eukaryota</taxon>
        <taxon>Metazoa</taxon>
        <taxon>Ecdysozoa</taxon>
        <taxon>Arthropoda</taxon>
        <taxon>Chelicerata</taxon>
        <taxon>Arachnida</taxon>
        <taxon>Acari</taxon>
        <taxon>Parasitiformes</taxon>
        <taxon>Ixodida</taxon>
        <taxon>Ixodoidea</taxon>
        <taxon>Ixodidae</taxon>
        <taxon>Haemaphysalinae</taxon>
        <taxon>Haemaphysalis</taxon>
    </lineage>
</organism>
<dbReference type="AlphaFoldDB" id="A0A9J6GXL5"/>
<dbReference type="Proteomes" id="UP000821853">
    <property type="component" value="Chromosome 8"/>
</dbReference>
<comment type="caution">
    <text evidence="1">The sequence shown here is derived from an EMBL/GenBank/DDBJ whole genome shotgun (WGS) entry which is preliminary data.</text>
</comment>
<sequence>MSLWTVVRKGLTFVERQQNVTMGYTFVDLCRPNAETKTSLYLTYTDTCRKGFSGSVAHHLPTLSQLPQAAWVILQLQRTKTRRRRQQASNRCQSREHTNAQLLQSRRHLQCTNLHCHPRQHTNTELLQSPYQPPPYKDASEAAICGHAEDGDRQIEDHDKALADINEVDGWQRIPLSKKNRPTKTDRVSQQLYTLQSKPLAKFQIGHIHDILLPQ</sequence>
<name>A0A9J6GXL5_HAELO</name>
<accession>A0A9J6GXL5</accession>
<evidence type="ECO:0000313" key="2">
    <source>
        <dbReference type="Proteomes" id="UP000821853"/>
    </source>
</evidence>